<keyword evidence="2" id="KW-1185">Reference proteome</keyword>
<evidence type="ECO:0008006" key="3">
    <source>
        <dbReference type="Google" id="ProtNLM"/>
    </source>
</evidence>
<reference evidence="1 2" key="1">
    <citation type="journal article" date="2016" name="Gut Pathog.">
        <title>Whole genome sequencing of "Faecalibaculum rodentium" ALO17, isolated from C57BL/6J laboratory mouse feces.</title>
        <authorList>
            <person name="Lim S."/>
            <person name="Chang D.H."/>
            <person name="Ahn S."/>
            <person name="Kim B.C."/>
        </authorList>
    </citation>
    <scope>NUCLEOTIDE SEQUENCE [LARGE SCALE GENOMIC DNA]</scope>
    <source>
        <strain evidence="1 2">Alo17</strain>
    </source>
</reference>
<organism evidence="1 2">
    <name type="scientific">Faecalibaculum rodentium</name>
    <dbReference type="NCBI Taxonomy" id="1702221"/>
    <lineage>
        <taxon>Bacteria</taxon>
        <taxon>Bacillati</taxon>
        <taxon>Bacillota</taxon>
        <taxon>Erysipelotrichia</taxon>
        <taxon>Erysipelotrichales</taxon>
        <taxon>Erysipelotrichaceae</taxon>
        <taxon>Faecalibaculum</taxon>
    </lineage>
</organism>
<protein>
    <recommendedName>
        <fullName evidence="3">Transposase InsH N-terminal domain-containing protein</fullName>
    </recommendedName>
</protein>
<evidence type="ECO:0000313" key="1">
    <source>
        <dbReference type="EMBL" id="AMK55259.1"/>
    </source>
</evidence>
<accession>A0A140DX82</accession>
<sequence>MLYELFVLKNIQPNYIHYPFGVQESLALDVPVRIQSDDPVHSFPEAIERINLAKYFAPVRSNNSSSHDRVMLPRVILFSYMTSRKNISLRELESLCRTDCRFLYLSNYEILSHQAFKRVLDQYEGDNISRTRGGNHHISQIYAEKGHREGCESLGQCCRFGRYRRVGKNVVMEELQGKADENLESEEGKRLCRQRSIQVE</sequence>
<evidence type="ECO:0000313" key="2">
    <source>
        <dbReference type="Proteomes" id="UP000069771"/>
    </source>
</evidence>
<dbReference type="EMBL" id="CP011391">
    <property type="protein sequence ID" value="AMK55259.1"/>
    <property type="molecule type" value="Genomic_DNA"/>
</dbReference>
<dbReference type="KEGG" id="fro:AALO17_21250"/>
<dbReference type="Proteomes" id="UP000069771">
    <property type="component" value="Chromosome"/>
</dbReference>
<dbReference type="AlphaFoldDB" id="A0A140DX82"/>
<gene>
    <name evidence="1" type="ORF">AALO17_21250</name>
</gene>
<name>A0A140DX82_9FIRM</name>
<proteinExistence type="predicted"/>